<keyword evidence="4" id="KW-1185">Reference proteome</keyword>
<dbReference type="Pfam" id="PF00535">
    <property type="entry name" value="Glycos_transf_2"/>
    <property type="match status" value="1"/>
</dbReference>
<dbReference type="EMBL" id="JARRAG010000002">
    <property type="protein sequence ID" value="MDG3006927.1"/>
    <property type="molecule type" value="Genomic_DNA"/>
</dbReference>
<dbReference type="PANTHER" id="PTHR48090:SF7">
    <property type="entry name" value="RFBJ PROTEIN"/>
    <property type="match status" value="1"/>
</dbReference>
<proteinExistence type="predicted"/>
<comment type="caution">
    <text evidence="3">The sequence shown here is derived from an EMBL/GenBank/DDBJ whole genome shotgun (WGS) entry which is preliminary data.</text>
</comment>
<dbReference type="PANTHER" id="PTHR48090">
    <property type="entry name" value="UNDECAPRENYL-PHOSPHATE 4-DEOXY-4-FORMAMIDO-L-ARABINOSE TRANSFERASE-RELATED"/>
    <property type="match status" value="1"/>
</dbReference>
<feature type="transmembrane region" description="Helical" evidence="1">
    <location>
        <begin position="239"/>
        <end position="258"/>
    </location>
</feature>
<dbReference type="Gene3D" id="3.90.550.10">
    <property type="entry name" value="Spore Coat Polysaccharide Biosynthesis Protein SpsA, Chain A"/>
    <property type="match status" value="1"/>
</dbReference>
<dbReference type="GO" id="GO:0016757">
    <property type="term" value="F:glycosyltransferase activity"/>
    <property type="evidence" value="ECO:0007669"/>
    <property type="project" value="UniProtKB-KW"/>
</dbReference>
<dbReference type="InterPro" id="IPR001173">
    <property type="entry name" value="Glyco_trans_2-like"/>
</dbReference>
<gene>
    <name evidence="3" type="ORF">PZE19_24410</name>
</gene>
<dbReference type="InterPro" id="IPR029044">
    <property type="entry name" value="Nucleotide-diphossugar_trans"/>
</dbReference>
<accession>A0ABT6FH78</accession>
<dbReference type="RefSeq" id="WP_277863218.1">
    <property type="nucleotide sequence ID" value="NZ_JARRAG010000002.1"/>
</dbReference>
<evidence type="ECO:0000259" key="2">
    <source>
        <dbReference type="Pfam" id="PF00535"/>
    </source>
</evidence>
<feature type="domain" description="Glycosyltransferase 2-like" evidence="2">
    <location>
        <begin position="15"/>
        <end position="169"/>
    </location>
</feature>
<name>A0ABT6FH78_9BACT</name>
<reference evidence="3 4" key="1">
    <citation type="submission" date="2023-03" db="EMBL/GenBank/DDBJ databases">
        <title>Paludisphaera mucosa sp. nov. a novel planctomycete from northern fen.</title>
        <authorList>
            <person name="Ivanova A."/>
        </authorList>
    </citation>
    <scope>NUCLEOTIDE SEQUENCE [LARGE SCALE GENOMIC DNA]</scope>
    <source>
        <strain evidence="3 4">Pla2</strain>
    </source>
</reference>
<evidence type="ECO:0000256" key="1">
    <source>
        <dbReference type="SAM" id="Phobius"/>
    </source>
</evidence>
<keyword evidence="1" id="KW-0472">Membrane</keyword>
<keyword evidence="1" id="KW-0812">Transmembrane</keyword>
<dbReference type="EC" id="2.4.-.-" evidence="3"/>
<dbReference type="InterPro" id="IPR050256">
    <property type="entry name" value="Glycosyltransferase_2"/>
</dbReference>
<organism evidence="3 4">
    <name type="scientific">Paludisphaera mucosa</name>
    <dbReference type="NCBI Taxonomy" id="3030827"/>
    <lineage>
        <taxon>Bacteria</taxon>
        <taxon>Pseudomonadati</taxon>
        <taxon>Planctomycetota</taxon>
        <taxon>Planctomycetia</taxon>
        <taxon>Isosphaerales</taxon>
        <taxon>Isosphaeraceae</taxon>
        <taxon>Paludisphaera</taxon>
    </lineage>
</organism>
<keyword evidence="1" id="KW-1133">Transmembrane helix</keyword>
<protein>
    <submittedName>
        <fullName evidence="3">Glycosyltransferase</fullName>
        <ecNumber evidence="3">2.4.-.-</ecNumber>
    </submittedName>
</protein>
<dbReference type="CDD" id="cd04179">
    <property type="entry name" value="DPM_DPG-synthase_like"/>
    <property type="match status" value="1"/>
</dbReference>
<dbReference type="SUPFAM" id="SSF53448">
    <property type="entry name" value="Nucleotide-diphospho-sugar transferases"/>
    <property type="match status" value="1"/>
</dbReference>
<dbReference type="Proteomes" id="UP001216907">
    <property type="component" value="Unassembled WGS sequence"/>
</dbReference>
<evidence type="ECO:0000313" key="3">
    <source>
        <dbReference type="EMBL" id="MDG3006927.1"/>
    </source>
</evidence>
<keyword evidence="3" id="KW-0328">Glycosyltransferase</keyword>
<evidence type="ECO:0000313" key="4">
    <source>
        <dbReference type="Proteomes" id="UP001216907"/>
    </source>
</evidence>
<sequence>MQPPEDPGRSPRIAVAIPCYNEAAAVGRVVDDFRAHLPGAEIVVFDNASDDATAAIAADRGARVVPVPDRGKGFAVRAAFATLKDYDVVVMVDGDGTYPAEAAPRLVEPVLGGRAEMTVGARRPVPGAQAMAPIRALGNVLIRSTFRILIGPGTGDLLSGYRAFSRRFVEAVDLRSEGFEIETELAVAATARGFPTIEIDVPYHPRIAGTESKLRAFRDGRRILATIARESLRLRPWRAATLATAVAVGAAALLYLAIR</sequence>
<keyword evidence="3" id="KW-0808">Transferase</keyword>